<feature type="domain" description="Glycoside hydrolase family 3 N-terminal" evidence="7">
    <location>
        <begin position="68"/>
        <end position="376"/>
    </location>
</feature>
<evidence type="ECO:0000256" key="4">
    <source>
        <dbReference type="ARBA" id="ARBA00022729"/>
    </source>
</evidence>
<dbReference type="InterPro" id="IPR036962">
    <property type="entry name" value="Glyco_hydro_3_N_sf"/>
</dbReference>
<dbReference type="InterPro" id="IPR002772">
    <property type="entry name" value="Glyco_hydro_3_C"/>
</dbReference>
<evidence type="ECO:0000256" key="2">
    <source>
        <dbReference type="ARBA" id="ARBA00005336"/>
    </source>
</evidence>
<dbReference type="InterPro" id="IPR051915">
    <property type="entry name" value="Cellulose_Degrad_GH3"/>
</dbReference>
<keyword evidence="5" id="KW-0378">Hydrolase</keyword>
<keyword evidence="4" id="KW-0732">Signal</keyword>
<dbReference type="AlphaFoldDB" id="A0A427XFR8"/>
<dbReference type="PRINTS" id="PR00133">
    <property type="entry name" value="GLHYDRLASE3"/>
</dbReference>
<dbReference type="SUPFAM" id="SSF51445">
    <property type="entry name" value="(Trans)glycosidases"/>
    <property type="match status" value="1"/>
</dbReference>
<accession>A0A427XFR8</accession>
<evidence type="ECO:0000259" key="7">
    <source>
        <dbReference type="Pfam" id="PF00933"/>
    </source>
</evidence>
<reference evidence="9 10" key="1">
    <citation type="submission" date="2018-11" db="EMBL/GenBank/DDBJ databases">
        <title>Genome sequence of Apiotrichum porosum DSM 27194.</title>
        <authorList>
            <person name="Aliyu H."/>
            <person name="Gorte O."/>
            <person name="Ochsenreither K."/>
        </authorList>
    </citation>
    <scope>NUCLEOTIDE SEQUENCE [LARGE SCALE GENOMIC DNA]</scope>
    <source>
        <strain evidence="9 10">DSM 27194</strain>
    </source>
</reference>
<evidence type="ECO:0000256" key="6">
    <source>
        <dbReference type="ARBA" id="ARBA00023295"/>
    </source>
</evidence>
<dbReference type="Pfam" id="PF00933">
    <property type="entry name" value="Glyco_hydro_3"/>
    <property type="match status" value="1"/>
</dbReference>
<evidence type="ECO:0000256" key="3">
    <source>
        <dbReference type="ARBA" id="ARBA00012744"/>
    </source>
</evidence>
<protein>
    <recommendedName>
        <fullName evidence="3">beta-glucosidase</fullName>
        <ecNumber evidence="3">3.2.1.21</ecNumber>
    </recommendedName>
</protein>
<dbReference type="Pfam" id="PF01915">
    <property type="entry name" value="Glyco_hydro_3_C"/>
    <property type="match status" value="1"/>
</dbReference>
<evidence type="ECO:0000256" key="1">
    <source>
        <dbReference type="ARBA" id="ARBA00000448"/>
    </source>
</evidence>
<comment type="catalytic activity">
    <reaction evidence="1">
        <text>Hydrolysis of terminal, non-reducing beta-D-glucosyl residues with release of beta-D-glucose.</text>
        <dbReference type="EC" id="3.2.1.21"/>
    </reaction>
</comment>
<dbReference type="InterPro" id="IPR036881">
    <property type="entry name" value="Glyco_hydro_3_C_sf"/>
</dbReference>
<comment type="similarity">
    <text evidence="2">Belongs to the glycosyl hydrolase 3 family.</text>
</comment>
<comment type="caution">
    <text evidence="9">The sequence shown here is derived from an EMBL/GenBank/DDBJ whole genome shotgun (WGS) entry which is preliminary data.</text>
</comment>
<dbReference type="EC" id="3.2.1.21" evidence="3"/>
<dbReference type="Gene3D" id="3.20.20.300">
    <property type="entry name" value="Glycoside hydrolase, family 3, N-terminal domain"/>
    <property type="match status" value="1"/>
</dbReference>
<feature type="domain" description="Glycoside hydrolase family 3 C-terminal" evidence="8">
    <location>
        <begin position="447"/>
        <end position="588"/>
    </location>
</feature>
<dbReference type="RefSeq" id="XP_028472740.1">
    <property type="nucleotide sequence ID" value="XM_028618852.1"/>
</dbReference>
<sequence>MTAYPYQDASLPVDQRVDDLVSRMSLEEKAGLMFHMMIPPIDFDTVDPKFGLPATRKHLDNGLVHFNVMGSFDKAKDFAEWANNLQKTALESRWGIPITLSTDPRHAFVENPQLSLPAGPFSQWPENIGIAALADPKRMEEYSDIVRQEYIAVGLRMALHPQADLATEPRWSRIPGSLGEDSNLATELCAAQVRGLQQSADLGPTSVAGCVKHFPGGGPLKNGLDSHFAWGTEQVYPGDQWEYHLKPFRAAVAEGVRYVMPAYGKPVGTKFPEVAMAYNKPIITGCLREELGFKGVVVADWGVLTQVGDPAVMGDLATAKAWGVEHLSVSERVAMSLDAGVDQFGGHYEPDLVLQAVKEGLVPESRIDESARRILRDKFDLGLFESPFVDATQAEAIVGRKDFVEAGLTAQKDSVTLLKNADHNGKPLLPLAKDAKVYLDGFKKPTEIGFANVVDTPDAADVAIVRLETPWTATGNGFFARSFHHGNLDFDAATLAKVAELAKKVPVVVEIFADRPAILGSLDDDATAVLLSFGVNESALVEVLQGHSPKGKAPFDMPRSMAAVEKGKTDTPFDTENPFYRFGHGLRYPEA</sequence>
<dbReference type="OrthoDB" id="2123594at2759"/>
<name>A0A427XFR8_9TREE</name>
<proteinExistence type="inferred from homology"/>
<gene>
    <name evidence="9" type="ORF">EHS24_003153</name>
</gene>
<keyword evidence="10" id="KW-1185">Reference proteome</keyword>
<dbReference type="SUPFAM" id="SSF52279">
    <property type="entry name" value="Beta-D-glucan exohydrolase, C-terminal domain"/>
    <property type="match status" value="1"/>
</dbReference>
<dbReference type="GO" id="GO:0008422">
    <property type="term" value="F:beta-glucosidase activity"/>
    <property type="evidence" value="ECO:0007669"/>
    <property type="project" value="UniProtKB-EC"/>
</dbReference>
<dbReference type="STRING" id="105984.A0A427XFR8"/>
<dbReference type="PANTHER" id="PTHR30620:SF16">
    <property type="entry name" value="LYSOSOMAL BETA GLUCOSIDASE"/>
    <property type="match status" value="1"/>
</dbReference>
<dbReference type="PANTHER" id="PTHR30620">
    <property type="entry name" value="PERIPLASMIC BETA-GLUCOSIDASE-RELATED"/>
    <property type="match status" value="1"/>
</dbReference>
<dbReference type="GO" id="GO:0009251">
    <property type="term" value="P:glucan catabolic process"/>
    <property type="evidence" value="ECO:0007669"/>
    <property type="project" value="TreeGrafter"/>
</dbReference>
<dbReference type="Proteomes" id="UP000279236">
    <property type="component" value="Unassembled WGS sequence"/>
</dbReference>
<dbReference type="InterPro" id="IPR001764">
    <property type="entry name" value="Glyco_hydro_3_N"/>
</dbReference>
<evidence type="ECO:0000313" key="10">
    <source>
        <dbReference type="Proteomes" id="UP000279236"/>
    </source>
</evidence>
<dbReference type="Gene3D" id="3.40.50.1700">
    <property type="entry name" value="Glycoside hydrolase family 3 C-terminal domain"/>
    <property type="match status" value="1"/>
</dbReference>
<dbReference type="EMBL" id="RSCE01000015">
    <property type="protein sequence ID" value="RSH77593.1"/>
    <property type="molecule type" value="Genomic_DNA"/>
</dbReference>
<evidence type="ECO:0000313" key="9">
    <source>
        <dbReference type="EMBL" id="RSH77593.1"/>
    </source>
</evidence>
<dbReference type="GeneID" id="39587696"/>
<dbReference type="InterPro" id="IPR017853">
    <property type="entry name" value="GH"/>
</dbReference>
<evidence type="ECO:0000256" key="5">
    <source>
        <dbReference type="ARBA" id="ARBA00022801"/>
    </source>
</evidence>
<keyword evidence="6" id="KW-0326">Glycosidase</keyword>
<organism evidence="9 10">
    <name type="scientific">Apiotrichum porosum</name>
    <dbReference type="NCBI Taxonomy" id="105984"/>
    <lineage>
        <taxon>Eukaryota</taxon>
        <taxon>Fungi</taxon>
        <taxon>Dikarya</taxon>
        <taxon>Basidiomycota</taxon>
        <taxon>Agaricomycotina</taxon>
        <taxon>Tremellomycetes</taxon>
        <taxon>Trichosporonales</taxon>
        <taxon>Trichosporonaceae</taxon>
        <taxon>Apiotrichum</taxon>
    </lineage>
</organism>
<evidence type="ECO:0000259" key="8">
    <source>
        <dbReference type="Pfam" id="PF01915"/>
    </source>
</evidence>